<proteinExistence type="predicted"/>
<dbReference type="InterPro" id="IPR002491">
    <property type="entry name" value="ABC_transptr_periplasmic_BD"/>
</dbReference>
<evidence type="ECO:0000256" key="3">
    <source>
        <dbReference type="ARBA" id="ARBA00022729"/>
    </source>
</evidence>
<evidence type="ECO:0000256" key="1">
    <source>
        <dbReference type="ARBA" id="ARBA00004196"/>
    </source>
</evidence>
<dbReference type="EMBL" id="CP081958">
    <property type="protein sequence ID" value="QZP37713.1"/>
    <property type="molecule type" value="Genomic_DNA"/>
</dbReference>
<reference evidence="6 7" key="1">
    <citation type="journal article" date="2021" name="Int. J. Syst. Evol. Microbiol.">
        <title>Halobaculum halophilum sp. nov. and Halobaculum salinum sp. nov., isolated from salt lake and saline soil.</title>
        <authorList>
            <person name="Cui H.L."/>
            <person name="Shi X.W."/>
            <person name="Yin X.M."/>
            <person name="Yang X.Y."/>
            <person name="Hou J."/>
            <person name="Zhu L."/>
        </authorList>
    </citation>
    <scope>NUCLEOTIDE SEQUENCE [LARGE SCALE GENOMIC DNA]</scope>
    <source>
        <strain evidence="6 7">NBRC 109044</strain>
    </source>
</reference>
<dbReference type="InterPro" id="IPR051313">
    <property type="entry name" value="Bact_iron-sidero_bind"/>
</dbReference>
<dbReference type="Gene3D" id="3.40.50.1980">
    <property type="entry name" value="Nitrogenase molybdenum iron protein domain"/>
    <property type="match status" value="2"/>
</dbReference>
<comment type="subcellular location">
    <subcellularLocation>
        <location evidence="1">Cell envelope</location>
    </subcellularLocation>
</comment>
<feature type="compositionally biased region" description="Low complexity" evidence="4">
    <location>
        <begin position="39"/>
        <end position="71"/>
    </location>
</feature>
<keyword evidence="2" id="KW-0813">Transport</keyword>
<accession>A0A8T8WD70</accession>
<dbReference type="SUPFAM" id="SSF53807">
    <property type="entry name" value="Helical backbone' metal receptor"/>
    <property type="match status" value="1"/>
</dbReference>
<evidence type="ECO:0000256" key="2">
    <source>
        <dbReference type="ARBA" id="ARBA00022448"/>
    </source>
</evidence>
<dbReference type="RefSeq" id="WP_222607521.1">
    <property type="nucleotide sequence ID" value="NZ_CP081958.1"/>
</dbReference>
<dbReference type="PANTHER" id="PTHR30532:SF1">
    <property type="entry name" value="IRON(3+)-HYDROXAMATE-BINDING PROTEIN FHUD"/>
    <property type="match status" value="1"/>
</dbReference>
<dbReference type="GeneID" id="67176595"/>
<evidence type="ECO:0000259" key="5">
    <source>
        <dbReference type="Pfam" id="PF01497"/>
    </source>
</evidence>
<keyword evidence="7" id="KW-1185">Reference proteome</keyword>
<protein>
    <submittedName>
        <fullName evidence="6">ABC transporter substrate-binding protein</fullName>
    </submittedName>
</protein>
<dbReference type="PANTHER" id="PTHR30532">
    <property type="entry name" value="IRON III DICITRATE-BINDING PERIPLASMIC PROTEIN"/>
    <property type="match status" value="1"/>
</dbReference>
<feature type="domain" description="Fe/B12 periplasmic-binding" evidence="5">
    <location>
        <begin position="91"/>
        <end position="361"/>
    </location>
</feature>
<dbReference type="AlphaFoldDB" id="A0A8T8WD70"/>
<dbReference type="Pfam" id="PF01497">
    <property type="entry name" value="Peripla_BP_2"/>
    <property type="match status" value="1"/>
</dbReference>
<evidence type="ECO:0000256" key="4">
    <source>
        <dbReference type="SAM" id="MobiDB-lite"/>
    </source>
</evidence>
<keyword evidence="3" id="KW-0732">Signal</keyword>
<evidence type="ECO:0000313" key="7">
    <source>
        <dbReference type="Proteomes" id="UP000826254"/>
    </source>
</evidence>
<dbReference type="Proteomes" id="UP000826254">
    <property type="component" value="Chromosome"/>
</dbReference>
<gene>
    <name evidence="6" type="ORF">K6T50_00595</name>
</gene>
<sequence length="403" mass="43817">MDDQHGDDGSMSRRDYVMYGGAVAAGGFLAGCSGGSGSEGAETTGDASTPTASSGSDSETETSTPEDTSYTVSMAPVGDVTFEAVPETFSVYESGYADMGVALGKGEDLLAVGNTARFHTDHYDDLDGVTVASEPTQLLGDSYAIDRELFYELDSDVHLIDPQWLINNGFFKLDRSDIDTVVEDVGPFVGNTIFRRTDSWHDYRYYTLYGAFEKVAQVFDRVDRYETVKAVHDQLVADVQASLPAPDQRPNALLCFGAGDEPEAFSPYRLSGQGTNKKQFHDLGLSDALAGTGVEGLSTNDRGQIDFETMLEVDPDSILVRGHEGETEEEFRDTVVSFMKDHSVASELTAVQEGRVFRGGPIYQGPLQHLFNLERFATLYFPDRFSGELFSRAELSAAITGEA</sequence>
<dbReference type="KEGG" id="hmp:K6T50_00595"/>
<name>A0A8T8WD70_9EURY</name>
<organism evidence="6 7">
    <name type="scientific">Halobaculum magnesiiphilum</name>
    <dbReference type="NCBI Taxonomy" id="1017351"/>
    <lineage>
        <taxon>Archaea</taxon>
        <taxon>Methanobacteriati</taxon>
        <taxon>Methanobacteriota</taxon>
        <taxon>Stenosarchaea group</taxon>
        <taxon>Halobacteria</taxon>
        <taxon>Halobacteriales</taxon>
        <taxon>Haloferacaceae</taxon>
        <taxon>Halobaculum</taxon>
    </lineage>
</organism>
<feature type="region of interest" description="Disordered" evidence="4">
    <location>
        <begin position="32"/>
        <end position="71"/>
    </location>
</feature>
<evidence type="ECO:0000313" key="6">
    <source>
        <dbReference type="EMBL" id="QZP37713.1"/>
    </source>
</evidence>